<comment type="caution">
    <text evidence="3">The sequence shown here is derived from an EMBL/GenBank/DDBJ whole genome shotgun (WGS) entry which is preliminary data.</text>
</comment>
<dbReference type="NCBIfam" id="NF001696">
    <property type="entry name" value="PRK00451.1"/>
    <property type="match status" value="1"/>
</dbReference>
<gene>
    <name evidence="3" type="ORF">S01H1_34919</name>
</gene>
<dbReference type="GO" id="GO:0009116">
    <property type="term" value="P:nucleoside metabolic process"/>
    <property type="evidence" value="ECO:0007669"/>
    <property type="project" value="InterPro"/>
</dbReference>
<evidence type="ECO:0000259" key="2">
    <source>
        <dbReference type="Pfam" id="PF02347"/>
    </source>
</evidence>
<dbReference type="AlphaFoldDB" id="X0W480"/>
<organism evidence="3">
    <name type="scientific">marine sediment metagenome</name>
    <dbReference type="NCBI Taxonomy" id="412755"/>
    <lineage>
        <taxon>unclassified sequences</taxon>
        <taxon>metagenomes</taxon>
        <taxon>ecological metagenomes</taxon>
    </lineage>
</organism>
<feature type="non-terminal residue" evidence="3">
    <location>
        <position position="1"/>
    </location>
</feature>
<dbReference type="PANTHER" id="PTHR42806">
    <property type="entry name" value="GLYCINE CLEAVAGE SYSTEM P-PROTEIN"/>
    <property type="match status" value="1"/>
</dbReference>
<dbReference type="InterPro" id="IPR023010">
    <property type="entry name" value="GcvPA"/>
</dbReference>
<dbReference type="EMBL" id="BARS01021775">
    <property type="protein sequence ID" value="GAG07496.1"/>
    <property type="molecule type" value="Genomic_DNA"/>
</dbReference>
<dbReference type="SUPFAM" id="SSF53383">
    <property type="entry name" value="PLP-dependent transferases"/>
    <property type="match status" value="1"/>
</dbReference>
<dbReference type="InterPro" id="IPR015421">
    <property type="entry name" value="PyrdxlP-dep_Trfase_major"/>
</dbReference>
<protein>
    <recommendedName>
        <fullName evidence="2">Glycine cleavage system P-protein N-terminal domain-containing protein</fullName>
    </recommendedName>
</protein>
<evidence type="ECO:0000256" key="1">
    <source>
        <dbReference type="ARBA" id="ARBA00023002"/>
    </source>
</evidence>
<dbReference type="Pfam" id="PF02347">
    <property type="entry name" value="GDC-P"/>
    <property type="match status" value="1"/>
</dbReference>
<sequence length="271" mass="29630">PEPVSEMEIMAELREMSEANADLQHLPCFLGAGAYNHFVPSVVYHVLSRSEFYTAYTPYQPEVSQGTLQAIFEYQSMICALTGMEVSNASHYDGATAMAEAVIMAISVSRGRRRKVVMSPAIHPEYRETVRTYTQGMGVTTVGDYWLANDIPALVDMVDGDTACLIVQNPDFLGRIRDLSGLAERVHAHKALLVVACDPISLGMLKPPGDYDADVALGEGQPLGNPISYGGPYVGFFACKKRYVRRMAGRLVGQTVDVEGKRGFVLTLATR</sequence>
<name>X0W480_9ZZZZ</name>
<dbReference type="PANTHER" id="PTHR42806:SF1">
    <property type="entry name" value="GLYCINE DEHYDROGENASE (DECARBOXYLATING)"/>
    <property type="match status" value="1"/>
</dbReference>
<dbReference type="GO" id="GO:0004375">
    <property type="term" value="F:glycine dehydrogenase (decarboxylating) activity"/>
    <property type="evidence" value="ECO:0007669"/>
    <property type="project" value="InterPro"/>
</dbReference>
<dbReference type="InterPro" id="IPR015424">
    <property type="entry name" value="PyrdxlP-dep_Trfase"/>
</dbReference>
<accession>X0W480</accession>
<proteinExistence type="predicted"/>
<dbReference type="InterPro" id="IPR049315">
    <property type="entry name" value="GDC-P_N"/>
</dbReference>
<feature type="domain" description="Glycine cleavage system P-protein N-terminal" evidence="2">
    <location>
        <begin position="2"/>
        <end position="271"/>
    </location>
</feature>
<feature type="non-terminal residue" evidence="3">
    <location>
        <position position="271"/>
    </location>
</feature>
<reference evidence="3" key="1">
    <citation type="journal article" date="2014" name="Front. Microbiol.">
        <title>High frequency of phylogenetically diverse reductive dehalogenase-homologous genes in deep subseafloor sedimentary metagenomes.</title>
        <authorList>
            <person name="Kawai M."/>
            <person name="Futagami T."/>
            <person name="Toyoda A."/>
            <person name="Takaki Y."/>
            <person name="Nishi S."/>
            <person name="Hori S."/>
            <person name="Arai W."/>
            <person name="Tsubouchi T."/>
            <person name="Morono Y."/>
            <person name="Uchiyama I."/>
            <person name="Ito T."/>
            <person name="Fujiyama A."/>
            <person name="Inagaki F."/>
            <person name="Takami H."/>
        </authorList>
    </citation>
    <scope>NUCLEOTIDE SEQUENCE</scope>
    <source>
        <strain evidence="3">Expedition CK06-06</strain>
    </source>
</reference>
<dbReference type="Gene3D" id="3.40.640.10">
    <property type="entry name" value="Type I PLP-dependent aspartate aminotransferase-like (Major domain)"/>
    <property type="match status" value="1"/>
</dbReference>
<evidence type="ECO:0000313" key="3">
    <source>
        <dbReference type="EMBL" id="GAG07496.1"/>
    </source>
</evidence>
<keyword evidence="1" id="KW-0560">Oxidoreductase</keyword>